<feature type="transmembrane region" description="Helical" evidence="5">
    <location>
        <begin position="223"/>
        <end position="246"/>
    </location>
</feature>
<dbReference type="InterPro" id="IPR011701">
    <property type="entry name" value="MFS"/>
</dbReference>
<keyword evidence="2 5" id="KW-0812">Transmembrane</keyword>
<comment type="caution">
    <text evidence="6">The sequence shown here is derived from an EMBL/GenBank/DDBJ whole genome shotgun (WGS) entry which is preliminary data.</text>
</comment>
<evidence type="ECO:0000313" key="7">
    <source>
        <dbReference type="Proteomes" id="UP000807769"/>
    </source>
</evidence>
<dbReference type="Gene3D" id="1.20.1250.20">
    <property type="entry name" value="MFS general substrate transporter like domains"/>
    <property type="match status" value="1"/>
</dbReference>
<evidence type="ECO:0000256" key="4">
    <source>
        <dbReference type="ARBA" id="ARBA00023136"/>
    </source>
</evidence>
<dbReference type="Proteomes" id="UP000807769">
    <property type="component" value="Unassembled WGS sequence"/>
</dbReference>
<sequence length="560" mass="62442">MPQLEEHSDKIVVEVAEKFDPASYYEQAAGRLVIDPQQAKVEFGETLASMLKLSPDGSTILWPQPTDDPNDPQNWSDRRKALHLLVITLAACIPDFDSGIGIASIFGLAQTYSTTTGVINNLTSNWSIFLLGWGGIFWVMLVRRYGRLPVLFWTQARIFLRSFCSAGITVFALAFLVGATFSPDLATFAGMRCLTAFFGTCPQVTGLYIVTDIFPFHLQARKLNIWTFGFIISPFLSPFAFGFLVARTSWRWAYGIGSFYSAIVVLLIGLFMEETQVVYTSLPILMYDRHLDPDQRRILPGVQYRLETLIGITGYKMGKYRSRWSEIIWACLNVVWRPQFFLVAFFETFVFGFSVGVNVTNVVFMGSPPPVGFGFSQFGVAGAYATPILAVILGELGGRFLNDRIMNFTVRKNKGIFEAESRLWQLLIGRAYCRACYAAMPLFICGFLTLGAGVQHLNKIAFILGWGIAEVAVMVNTVAIYAYCNDCFPRRQGEISALLNLARVLGGFSVAYFQVPWATKSGGIQTFGVEAAIVMGLFLLGVPTVQLKGRYFRVRDNIMI</sequence>
<organism evidence="6 7">
    <name type="scientific">Suillus subaureus</name>
    <dbReference type="NCBI Taxonomy" id="48587"/>
    <lineage>
        <taxon>Eukaryota</taxon>
        <taxon>Fungi</taxon>
        <taxon>Dikarya</taxon>
        <taxon>Basidiomycota</taxon>
        <taxon>Agaricomycotina</taxon>
        <taxon>Agaricomycetes</taxon>
        <taxon>Agaricomycetidae</taxon>
        <taxon>Boletales</taxon>
        <taxon>Suillineae</taxon>
        <taxon>Suillaceae</taxon>
        <taxon>Suillus</taxon>
    </lineage>
</organism>
<feature type="transmembrane region" description="Helical" evidence="5">
    <location>
        <begin position="82"/>
        <end position="106"/>
    </location>
</feature>
<evidence type="ECO:0000256" key="5">
    <source>
        <dbReference type="SAM" id="Phobius"/>
    </source>
</evidence>
<proteinExistence type="predicted"/>
<dbReference type="OrthoDB" id="2533084at2759"/>
<evidence type="ECO:0000256" key="3">
    <source>
        <dbReference type="ARBA" id="ARBA00022989"/>
    </source>
</evidence>
<feature type="transmembrane region" description="Helical" evidence="5">
    <location>
        <begin position="431"/>
        <end position="454"/>
    </location>
</feature>
<dbReference type="AlphaFoldDB" id="A0A9P7DUI6"/>
<protein>
    <submittedName>
        <fullName evidence="6">Major facilitator superfamily domain-containing protein</fullName>
    </submittedName>
</protein>
<dbReference type="InterPro" id="IPR036259">
    <property type="entry name" value="MFS_trans_sf"/>
</dbReference>
<gene>
    <name evidence="6" type="ORF">BJ212DRAFT_1285172</name>
</gene>
<dbReference type="EMBL" id="JABBWG010000067">
    <property type="protein sequence ID" value="KAG1803327.1"/>
    <property type="molecule type" value="Genomic_DNA"/>
</dbReference>
<feature type="transmembrane region" description="Helical" evidence="5">
    <location>
        <begin position="527"/>
        <end position="545"/>
    </location>
</feature>
<accession>A0A9P7DUI6</accession>
<comment type="subcellular location">
    <subcellularLocation>
        <location evidence="1">Membrane</location>
        <topology evidence="1">Multi-pass membrane protein</topology>
    </subcellularLocation>
</comment>
<dbReference type="PANTHER" id="PTHR23502:SF22">
    <property type="entry name" value="MAJOR FACILITATOR SUPERFAMILY (MFS) PROFILE DOMAIN-CONTAINING PROTEIN"/>
    <property type="match status" value="1"/>
</dbReference>
<dbReference type="Pfam" id="PF07690">
    <property type="entry name" value="MFS_1"/>
    <property type="match status" value="1"/>
</dbReference>
<dbReference type="RefSeq" id="XP_041186537.1">
    <property type="nucleotide sequence ID" value="XM_041331873.1"/>
</dbReference>
<keyword evidence="4 5" id="KW-0472">Membrane</keyword>
<evidence type="ECO:0000256" key="1">
    <source>
        <dbReference type="ARBA" id="ARBA00004141"/>
    </source>
</evidence>
<feature type="transmembrane region" description="Helical" evidence="5">
    <location>
        <begin position="460"/>
        <end position="483"/>
    </location>
</feature>
<feature type="transmembrane region" description="Helical" evidence="5">
    <location>
        <begin position="375"/>
        <end position="396"/>
    </location>
</feature>
<dbReference type="GO" id="GO:0022857">
    <property type="term" value="F:transmembrane transporter activity"/>
    <property type="evidence" value="ECO:0007669"/>
    <property type="project" value="InterPro"/>
</dbReference>
<reference evidence="6" key="1">
    <citation type="journal article" date="2020" name="New Phytol.">
        <title>Comparative genomics reveals dynamic genome evolution in host specialist ectomycorrhizal fungi.</title>
        <authorList>
            <person name="Lofgren L.A."/>
            <person name="Nguyen N.H."/>
            <person name="Vilgalys R."/>
            <person name="Ruytinx J."/>
            <person name="Liao H.L."/>
            <person name="Branco S."/>
            <person name="Kuo A."/>
            <person name="LaButti K."/>
            <person name="Lipzen A."/>
            <person name="Andreopoulos W."/>
            <person name="Pangilinan J."/>
            <person name="Riley R."/>
            <person name="Hundley H."/>
            <person name="Na H."/>
            <person name="Barry K."/>
            <person name="Grigoriev I.V."/>
            <person name="Stajich J.E."/>
            <person name="Kennedy P.G."/>
        </authorList>
    </citation>
    <scope>NUCLEOTIDE SEQUENCE</scope>
    <source>
        <strain evidence="6">MN1</strain>
    </source>
</reference>
<feature type="transmembrane region" description="Helical" evidence="5">
    <location>
        <begin position="189"/>
        <end position="211"/>
    </location>
</feature>
<feature type="transmembrane region" description="Helical" evidence="5">
    <location>
        <begin position="158"/>
        <end position="177"/>
    </location>
</feature>
<dbReference type="PANTHER" id="PTHR23502">
    <property type="entry name" value="MAJOR FACILITATOR SUPERFAMILY"/>
    <property type="match status" value="1"/>
</dbReference>
<feature type="transmembrane region" description="Helical" evidence="5">
    <location>
        <begin position="252"/>
        <end position="272"/>
    </location>
</feature>
<evidence type="ECO:0000256" key="2">
    <source>
        <dbReference type="ARBA" id="ARBA00022692"/>
    </source>
</evidence>
<keyword evidence="7" id="KW-1185">Reference proteome</keyword>
<feature type="transmembrane region" description="Helical" evidence="5">
    <location>
        <begin position="495"/>
        <end position="515"/>
    </location>
</feature>
<feature type="transmembrane region" description="Helical" evidence="5">
    <location>
        <begin position="126"/>
        <end position="146"/>
    </location>
</feature>
<dbReference type="GeneID" id="64625890"/>
<feature type="transmembrane region" description="Helical" evidence="5">
    <location>
        <begin position="327"/>
        <end position="355"/>
    </location>
</feature>
<evidence type="ECO:0000313" key="6">
    <source>
        <dbReference type="EMBL" id="KAG1803327.1"/>
    </source>
</evidence>
<dbReference type="SUPFAM" id="SSF103473">
    <property type="entry name" value="MFS general substrate transporter"/>
    <property type="match status" value="1"/>
</dbReference>
<keyword evidence="3 5" id="KW-1133">Transmembrane helix</keyword>
<dbReference type="GO" id="GO:0005886">
    <property type="term" value="C:plasma membrane"/>
    <property type="evidence" value="ECO:0007669"/>
    <property type="project" value="TreeGrafter"/>
</dbReference>
<name>A0A9P7DUI6_9AGAM</name>